<dbReference type="AlphaFoldDB" id="I7KAX2"/>
<dbReference type="SMART" id="SM00388">
    <property type="entry name" value="HisKA"/>
    <property type="match status" value="1"/>
</dbReference>
<evidence type="ECO:0000259" key="1">
    <source>
        <dbReference type="PROSITE" id="PS50112"/>
    </source>
</evidence>
<dbReference type="PROSITE" id="PS50113">
    <property type="entry name" value="PAC"/>
    <property type="match status" value="2"/>
</dbReference>
<dbReference type="CDD" id="cd00130">
    <property type="entry name" value="PAS"/>
    <property type="match status" value="3"/>
</dbReference>
<proteinExistence type="predicted"/>
<dbReference type="InterPro" id="IPR052155">
    <property type="entry name" value="Biofilm_reg_signaling"/>
</dbReference>
<feature type="domain" description="PAC" evidence="2">
    <location>
        <begin position="503"/>
        <end position="554"/>
    </location>
</feature>
<feature type="domain" description="PAS" evidence="1">
    <location>
        <begin position="430"/>
        <end position="474"/>
    </location>
</feature>
<dbReference type="Pfam" id="PF13426">
    <property type="entry name" value="PAS_9"/>
    <property type="match status" value="1"/>
</dbReference>
<gene>
    <name evidence="3" type="ordered locus">BN140_0148</name>
</gene>
<dbReference type="SMART" id="SM00086">
    <property type="entry name" value="PAC"/>
    <property type="match status" value="3"/>
</dbReference>
<dbReference type="STRING" id="1201294.BN140_0148"/>
<dbReference type="BioCyc" id="MBOU1201294:BN140_RS00735-MONOMER"/>
<dbReference type="GO" id="GO:0000155">
    <property type="term" value="F:phosphorelay sensor kinase activity"/>
    <property type="evidence" value="ECO:0007669"/>
    <property type="project" value="InterPro"/>
</dbReference>
<dbReference type="SUPFAM" id="SSF55781">
    <property type="entry name" value="GAF domain-like"/>
    <property type="match status" value="1"/>
</dbReference>
<accession>I7KAX2</accession>
<sequence length="630" mass="70251">MYHCFEELDDAVVILDRDNNVARLNGSFQETFGIGDDAAQGMEIGNLIARHLAPLFEEGDSVGRIIETLRCRREVSHVTCRMQPSHGGMRWFSFSCRVMTGEPYAGMMLIRFRDVTPERDEAARSVLDTATQVRPESIYAGIGEMLPYGIWICEPDGTALYISASFLNLAGTTLEECRRTGLMDCIPLKDAAGVLDDWKRCLNTGCRWDRELVVADPDRGHRTILSRGAPVRDENDQIILWAGINLDVTARKHAEDLTAVRAAQQAAIAALGQFALAGAELPELMNAVVRMVAECLGVEYAKVLRYLPNEYLFILEAAVGFGGVRVGTEKVDGGTDSQAGYTLLSHEPVIVEDFDAETRFRGPALLRDEGILSGISVIIQGDEAPYGVLGAHTRTLRRFTRDDINFVQAAANVLALGFKRKAAEEALSKSEEKFREIAQRSFDMIYTCYHDRGITYMSPAVTRILGFTPAELIGCKCRDYVTPVSLAAWEGGQKKMARGESIEGLEVEFRRKDGTTAFVELNESPIVENGKVVGVQAVGRDITERKQTEQLNQQAFEQIERNIEQFAVLGDHIRQPLQVILGMADLADDPKTSAVIHDQVERINEYIRQLDRGWVESREVRAFLRRHDRE</sequence>
<organism evidence="3 4">
    <name type="scientific">Methanoculleus bourgensis (strain ATCC 43281 / DSM 3045 / OCM 15 / MS2)</name>
    <name type="common">Methanogenium bourgense</name>
    <dbReference type="NCBI Taxonomy" id="1201294"/>
    <lineage>
        <taxon>Archaea</taxon>
        <taxon>Methanobacteriati</taxon>
        <taxon>Methanobacteriota</taxon>
        <taxon>Stenosarchaea group</taxon>
        <taxon>Methanomicrobia</taxon>
        <taxon>Methanomicrobiales</taxon>
        <taxon>Methanomicrobiaceae</taxon>
        <taxon>Methanoculleus</taxon>
    </lineage>
</organism>
<dbReference type="HOGENOM" id="CLU_465902_0_0_2"/>
<dbReference type="Pfam" id="PF08448">
    <property type="entry name" value="PAS_4"/>
    <property type="match status" value="2"/>
</dbReference>
<dbReference type="InterPro" id="IPR013656">
    <property type="entry name" value="PAS_4"/>
</dbReference>
<dbReference type="InterPro" id="IPR029016">
    <property type="entry name" value="GAF-like_dom_sf"/>
</dbReference>
<dbReference type="Pfam" id="PF01590">
    <property type="entry name" value="GAF"/>
    <property type="match status" value="1"/>
</dbReference>
<dbReference type="EMBL" id="HE964772">
    <property type="protein sequence ID" value="CCJ35071.1"/>
    <property type="molecule type" value="Genomic_DNA"/>
</dbReference>
<dbReference type="RefSeq" id="WP_014866048.1">
    <property type="nucleotide sequence ID" value="NC_018227.2"/>
</dbReference>
<feature type="domain" description="PAC" evidence="2">
    <location>
        <begin position="208"/>
        <end position="260"/>
    </location>
</feature>
<dbReference type="InterPro" id="IPR000014">
    <property type="entry name" value="PAS"/>
</dbReference>
<dbReference type="PANTHER" id="PTHR44757:SF2">
    <property type="entry name" value="BIOFILM ARCHITECTURE MAINTENANCE PROTEIN MBAA"/>
    <property type="match status" value="1"/>
</dbReference>
<reference evidence="4" key="1">
    <citation type="journal article" date="2012" name="J. Bacteriol.">
        <title>Complete genome sequence of the hydrogenotrophic, methanogenic archaeon Methanoculleus bourgensis strain MS2T, isolated from a sewage sludge digester.</title>
        <authorList>
            <person name="Maus I."/>
            <person name="Wibberg D."/>
            <person name="Stantscheff R."/>
            <person name="Eikmeyer F.G."/>
            <person name="Seffner A."/>
            <person name="Boelter J."/>
            <person name="Szczepanowski R."/>
            <person name="Blom J."/>
            <person name="Jaenicke S."/>
            <person name="Konig H."/>
            <person name="Puhler A."/>
            <person name="Schluter A."/>
        </authorList>
    </citation>
    <scope>NUCLEOTIDE SEQUENCE [LARGE SCALE GENOMIC DNA]</scope>
    <source>
        <strain evidence="4">ATCC 43281 / DSM 3045 / OCM 15 / MS2</strain>
    </source>
</reference>
<dbReference type="InterPro" id="IPR000700">
    <property type="entry name" value="PAS-assoc_C"/>
</dbReference>
<dbReference type="PATRIC" id="fig|1201294.9.peg.164"/>
<dbReference type="InterPro" id="IPR003661">
    <property type="entry name" value="HisK_dim/P_dom"/>
</dbReference>
<dbReference type="SUPFAM" id="SSF55785">
    <property type="entry name" value="PYP-like sensor domain (PAS domain)"/>
    <property type="match status" value="3"/>
</dbReference>
<dbReference type="InterPro" id="IPR001610">
    <property type="entry name" value="PAC"/>
</dbReference>
<dbReference type="Proteomes" id="UP000009007">
    <property type="component" value="Chromosome I"/>
</dbReference>
<dbReference type="KEGG" id="mbg:BN140_0148"/>
<keyword evidence="4" id="KW-1185">Reference proteome</keyword>
<dbReference type="EC" id="2.7.13.3" evidence="3"/>
<dbReference type="InterPro" id="IPR003018">
    <property type="entry name" value="GAF"/>
</dbReference>
<keyword evidence="3" id="KW-0808">Transferase</keyword>
<dbReference type="GeneID" id="13353611"/>
<dbReference type="SMART" id="SM00091">
    <property type="entry name" value="PAS"/>
    <property type="match status" value="3"/>
</dbReference>
<dbReference type="PROSITE" id="PS50112">
    <property type="entry name" value="PAS"/>
    <property type="match status" value="1"/>
</dbReference>
<evidence type="ECO:0000313" key="4">
    <source>
        <dbReference type="Proteomes" id="UP000009007"/>
    </source>
</evidence>
<protein>
    <submittedName>
        <fullName evidence="3">PAS/PAC sensor protein</fullName>
        <ecNumber evidence="3">2.7.13.3</ecNumber>
    </submittedName>
</protein>
<dbReference type="SMART" id="SM00065">
    <property type="entry name" value="GAF"/>
    <property type="match status" value="1"/>
</dbReference>
<evidence type="ECO:0000313" key="3">
    <source>
        <dbReference type="EMBL" id="CCJ35071.1"/>
    </source>
</evidence>
<name>I7KAX2_METBM</name>
<dbReference type="InterPro" id="IPR035965">
    <property type="entry name" value="PAS-like_dom_sf"/>
</dbReference>
<evidence type="ECO:0000259" key="2">
    <source>
        <dbReference type="PROSITE" id="PS50113"/>
    </source>
</evidence>
<dbReference type="Gene3D" id="3.30.450.20">
    <property type="entry name" value="PAS domain"/>
    <property type="match status" value="3"/>
</dbReference>
<dbReference type="Gene3D" id="3.30.450.40">
    <property type="match status" value="1"/>
</dbReference>
<dbReference type="PANTHER" id="PTHR44757">
    <property type="entry name" value="DIGUANYLATE CYCLASE DGCP"/>
    <property type="match status" value="1"/>
</dbReference>
<dbReference type="NCBIfam" id="TIGR00229">
    <property type="entry name" value="sensory_box"/>
    <property type="match status" value="3"/>
</dbReference>